<protein>
    <submittedName>
        <fullName evidence="3">Uncharacterized protein</fullName>
    </submittedName>
</protein>
<feature type="transmembrane region" description="Helical" evidence="2">
    <location>
        <begin position="14"/>
        <end position="40"/>
    </location>
</feature>
<dbReference type="AlphaFoldDB" id="A0A8J4EJD9"/>
<feature type="compositionally biased region" description="Pro residues" evidence="1">
    <location>
        <begin position="127"/>
        <end position="151"/>
    </location>
</feature>
<reference evidence="4" key="1">
    <citation type="journal article" date="2021" name="Int. J. Syst. Evol. Microbiol.">
        <title>Actinocatenispora comari sp. nov., an endophytic actinomycete isolated from aerial parts of Comarum salesowianum.</title>
        <authorList>
            <person name="Oyunbileg N."/>
            <person name="Iizaka Y."/>
            <person name="Hamada M."/>
            <person name="Davaapurev B.O."/>
            <person name="Fukumoto A."/>
            <person name="Tsetseg B."/>
            <person name="Kato F."/>
            <person name="Tamura T."/>
            <person name="Batkhuu J."/>
            <person name="Anzai Y."/>
        </authorList>
    </citation>
    <scope>NUCLEOTIDE SEQUENCE [LARGE SCALE GENOMIC DNA]</scope>
    <source>
        <strain evidence="4">NUM-2625</strain>
    </source>
</reference>
<keyword evidence="2" id="KW-0472">Membrane</keyword>
<accession>A0A8J4EJD9</accession>
<dbReference type="PRINTS" id="PR01217">
    <property type="entry name" value="PRICHEXTENSN"/>
</dbReference>
<sequence length="229" mass="23133">MSESLARPPRPNQITVAGVGLIVGSGIETVVAAIAAIAAIRDSLGYHELRVLSLLVPVVGILAGGVAVFGGVQLLLGGNRNLAYAGAIASLVPGTLCCVAGGAFGILALVLLPRPETRAHFGEPVPAQNPSPNAPFAPTWPGPTPPAPRPTTPTADDTPPAPGPTPPVAEDAPLAPTPTPPAADANPTYPDPAIAPQNPDPAAPGADVSRQQDRPEESDRPEHPDRPTT</sequence>
<feature type="compositionally biased region" description="Low complexity" evidence="1">
    <location>
        <begin position="182"/>
        <end position="192"/>
    </location>
</feature>
<feature type="compositionally biased region" description="Basic and acidic residues" evidence="1">
    <location>
        <begin position="210"/>
        <end position="229"/>
    </location>
</feature>
<dbReference type="EMBL" id="BOPO01000020">
    <property type="protein sequence ID" value="GIL26196.1"/>
    <property type="molecule type" value="Genomic_DNA"/>
</dbReference>
<dbReference type="Proteomes" id="UP000614996">
    <property type="component" value="Unassembled WGS sequence"/>
</dbReference>
<feature type="transmembrane region" description="Helical" evidence="2">
    <location>
        <begin position="52"/>
        <end position="76"/>
    </location>
</feature>
<organism evidence="3 4">
    <name type="scientific">Actinocatenispora comari</name>
    <dbReference type="NCBI Taxonomy" id="2807577"/>
    <lineage>
        <taxon>Bacteria</taxon>
        <taxon>Bacillati</taxon>
        <taxon>Actinomycetota</taxon>
        <taxon>Actinomycetes</taxon>
        <taxon>Micromonosporales</taxon>
        <taxon>Micromonosporaceae</taxon>
        <taxon>Actinocatenispora</taxon>
    </lineage>
</organism>
<keyword evidence="2" id="KW-0812">Transmembrane</keyword>
<name>A0A8J4EJD9_9ACTN</name>
<feature type="region of interest" description="Disordered" evidence="1">
    <location>
        <begin position="121"/>
        <end position="229"/>
    </location>
</feature>
<keyword evidence="2" id="KW-1133">Transmembrane helix</keyword>
<dbReference type="RefSeq" id="WP_207123872.1">
    <property type="nucleotide sequence ID" value="NZ_BOPO01000020.1"/>
</dbReference>
<feature type="transmembrane region" description="Helical" evidence="2">
    <location>
        <begin position="82"/>
        <end position="112"/>
    </location>
</feature>
<evidence type="ECO:0000313" key="3">
    <source>
        <dbReference type="EMBL" id="GIL26196.1"/>
    </source>
</evidence>
<comment type="caution">
    <text evidence="3">The sequence shown here is derived from an EMBL/GenBank/DDBJ whole genome shotgun (WGS) entry which is preliminary data.</text>
</comment>
<evidence type="ECO:0000256" key="2">
    <source>
        <dbReference type="SAM" id="Phobius"/>
    </source>
</evidence>
<proteinExistence type="predicted"/>
<evidence type="ECO:0000256" key="1">
    <source>
        <dbReference type="SAM" id="MobiDB-lite"/>
    </source>
</evidence>
<keyword evidence="4" id="KW-1185">Reference proteome</keyword>
<evidence type="ECO:0000313" key="4">
    <source>
        <dbReference type="Proteomes" id="UP000614996"/>
    </source>
</evidence>
<gene>
    <name evidence="3" type="ORF">NUM_14500</name>
</gene>